<organism evidence="1 2">
    <name type="scientific">Mucilaginibacter gotjawali</name>
    <dbReference type="NCBI Taxonomy" id="1550579"/>
    <lineage>
        <taxon>Bacteria</taxon>
        <taxon>Pseudomonadati</taxon>
        <taxon>Bacteroidota</taxon>
        <taxon>Sphingobacteriia</taxon>
        <taxon>Sphingobacteriales</taxon>
        <taxon>Sphingobacteriaceae</taxon>
        <taxon>Mucilaginibacter</taxon>
    </lineage>
</organism>
<name>A0A120MXU6_9SPHI</name>
<dbReference type="RefSeq" id="WP_096349458.1">
    <property type="nucleotide sequence ID" value="NZ_AP017313.1"/>
</dbReference>
<dbReference type="AlphaFoldDB" id="A0A120MXU6"/>
<evidence type="ECO:0000313" key="1">
    <source>
        <dbReference type="EMBL" id="BAU52098.1"/>
    </source>
</evidence>
<accession>A0A120MXU6</accession>
<dbReference type="EMBL" id="AP017313">
    <property type="protein sequence ID" value="BAU52098.1"/>
    <property type="molecule type" value="Genomic_DNA"/>
</dbReference>
<sequence>MICLTLYTGAFAEKGAGKSSLAGCGAWVSCYKAWSTDPMKEGIIKGQIHQGKMLRLLHVQRPATKPYTGTLKIWKIEVKDTSCGWVAGLPVCYAMGCTHRWYITSFQDLLFFTSALKGPYTSTQGEVRRVCAQPNSPEREAIVLCGKSERRYPAQSVFHLPL</sequence>
<gene>
    <name evidence="1" type="ORF">MgSA37_00248</name>
</gene>
<dbReference type="Proteomes" id="UP000218263">
    <property type="component" value="Chromosome"/>
</dbReference>
<proteinExistence type="predicted"/>
<reference evidence="1 2" key="1">
    <citation type="submission" date="2015-12" db="EMBL/GenBank/DDBJ databases">
        <title>Genome sequence of Mucilaginibacter gotjawali.</title>
        <authorList>
            <person name="Lee J.S."/>
            <person name="Lee K.C."/>
            <person name="Kim K.K."/>
            <person name="Lee B.W."/>
        </authorList>
    </citation>
    <scope>NUCLEOTIDE SEQUENCE [LARGE SCALE GENOMIC DNA]</scope>
    <source>
        <strain evidence="1 2">SA3-7</strain>
    </source>
</reference>
<protein>
    <submittedName>
        <fullName evidence="1">Uncharacterized protein</fullName>
    </submittedName>
</protein>
<evidence type="ECO:0000313" key="2">
    <source>
        <dbReference type="Proteomes" id="UP000218263"/>
    </source>
</evidence>
<dbReference type="KEGG" id="mgot:MgSA37_00248"/>
<keyword evidence="2" id="KW-1185">Reference proteome</keyword>